<name>A0ABZ0QTA1_9FIRM</name>
<keyword evidence="3 9" id="KW-0808">Transferase</keyword>
<feature type="transmembrane region" description="Helical" evidence="7">
    <location>
        <begin position="79"/>
        <end position="98"/>
    </location>
</feature>
<evidence type="ECO:0000256" key="3">
    <source>
        <dbReference type="ARBA" id="ARBA00022679"/>
    </source>
</evidence>
<keyword evidence="4 7" id="KW-0812">Transmembrane</keyword>
<evidence type="ECO:0000313" key="10">
    <source>
        <dbReference type="Proteomes" id="UP001304683"/>
    </source>
</evidence>
<dbReference type="PANTHER" id="PTHR30576">
    <property type="entry name" value="COLANIC BIOSYNTHESIS UDP-GLUCOSE LIPID CARRIER TRANSFERASE"/>
    <property type="match status" value="1"/>
</dbReference>
<dbReference type="PANTHER" id="PTHR30576:SF0">
    <property type="entry name" value="UNDECAPRENYL-PHOSPHATE N-ACETYLGALACTOSAMINYL 1-PHOSPHATE TRANSFERASE-RELATED"/>
    <property type="match status" value="1"/>
</dbReference>
<keyword evidence="5 7" id="KW-1133">Transmembrane helix</keyword>
<reference evidence="9 10" key="1">
    <citation type="submission" date="2023-08" db="EMBL/GenBank/DDBJ databases">
        <title>Genome sequence of Thermaerobacter compostii strain Ins1, a spore-forming filamentous bacterium isolated from a deep geothermal reservoir.</title>
        <authorList>
            <person name="Bregnard D."/>
            <person name="Gonzalez D."/>
            <person name="Junier P."/>
        </authorList>
    </citation>
    <scope>NUCLEOTIDE SEQUENCE [LARGE SCALE GENOMIC DNA]</scope>
    <source>
        <strain evidence="9 10">Ins1</strain>
    </source>
</reference>
<dbReference type="Proteomes" id="UP001304683">
    <property type="component" value="Chromosome"/>
</dbReference>
<evidence type="ECO:0000259" key="8">
    <source>
        <dbReference type="Pfam" id="PF02397"/>
    </source>
</evidence>
<comment type="subcellular location">
    <subcellularLocation>
        <location evidence="1">Membrane</location>
        <topology evidence="1">Multi-pass membrane protein</topology>
    </subcellularLocation>
</comment>
<accession>A0ABZ0QTA1</accession>
<feature type="transmembrane region" description="Helical" evidence="7">
    <location>
        <begin position="138"/>
        <end position="159"/>
    </location>
</feature>
<feature type="transmembrane region" description="Helical" evidence="7">
    <location>
        <begin position="39"/>
        <end position="59"/>
    </location>
</feature>
<dbReference type="RefSeq" id="WP_318751204.1">
    <property type="nucleotide sequence ID" value="NZ_CP132508.1"/>
</dbReference>
<dbReference type="EMBL" id="CP132508">
    <property type="protein sequence ID" value="WPD19715.1"/>
    <property type="molecule type" value="Genomic_DNA"/>
</dbReference>
<protein>
    <submittedName>
        <fullName evidence="9">Sugar transferase</fullName>
        <ecNumber evidence="9">2.7.8.-</ecNumber>
    </submittedName>
</protein>
<keyword evidence="6 7" id="KW-0472">Membrane</keyword>
<gene>
    <name evidence="9" type="ORF">Q5761_03345</name>
</gene>
<evidence type="ECO:0000256" key="2">
    <source>
        <dbReference type="ARBA" id="ARBA00006464"/>
    </source>
</evidence>
<dbReference type="EC" id="2.7.8.-" evidence="9"/>
<feature type="domain" description="Bacterial sugar transferase" evidence="8">
    <location>
        <begin position="280"/>
        <end position="452"/>
    </location>
</feature>
<evidence type="ECO:0000256" key="1">
    <source>
        <dbReference type="ARBA" id="ARBA00004141"/>
    </source>
</evidence>
<evidence type="ECO:0000313" key="9">
    <source>
        <dbReference type="EMBL" id="WPD19715.1"/>
    </source>
</evidence>
<evidence type="ECO:0000256" key="7">
    <source>
        <dbReference type="SAM" id="Phobius"/>
    </source>
</evidence>
<evidence type="ECO:0000256" key="5">
    <source>
        <dbReference type="ARBA" id="ARBA00022989"/>
    </source>
</evidence>
<evidence type="ECO:0000256" key="4">
    <source>
        <dbReference type="ARBA" id="ARBA00022692"/>
    </source>
</evidence>
<proteinExistence type="inferred from homology"/>
<dbReference type="GO" id="GO:0016740">
    <property type="term" value="F:transferase activity"/>
    <property type="evidence" value="ECO:0007669"/>
    <property type="project" value="UniProtKB-KW"/>
</dbReference>
<sequence>MRGPATPFRDATAGPQGLPPFTRNEPITFRAFFGSYSRLVLLGVGDAVLALTGYVTGTYVGGLVHGTPVPLDPGPWLEYPLATVVPVMSGLVFLALYRGYRDLHRSYFELGRDVFTAGLWSTFLTTAVLHFYEPGSPALAAGSAWLPAGVITACLVTMWRVPFGRWARNAWRERPVTPISTQSEVWRRRLPSYVAVHSWMSPKAFLQARPATQRVMVTPDVRVEDRERIVGWALRNEVEVFLVPDVYEVLVASARSTQLSDILLVEMPRLGLPVELRAIKRVMDVVGAIILFCVFIPAFLVVPLLIWVEDRGPVLYRQQRVGRDGKLFDLIKFRTMVPDAERELGPVWAQQEDPRITRIGQLLRSTHLDELPQLVNVLRGDMSLVGPRPERPALVKEFVARNPVYRVREAVKPGITGLAQVLGRYDTDPDAKIRFDLRYVRSWSFSLDMLLVL</sequence>
<evidence type="ECO:0000256" key="6">
    <source>
        <dbReference type="ARBA" id="ARBA00023136"/>
    </source>
</evidence>
<dbReference type="NCBIfam" id="TIGR03025">
    <property type="entry name" value="EPS_sugtrans"/>
    <property type="match status" value="1"/>
</dbReference>
<comment type="similarity">
    <text evidence="2">Belongs to the bacterial sugar transferase family.</text>
</comment>
<dbReference type="InterPro" id="IPR017475">
    <property type="entry name" value="EPS_sugar_tfrase"/>
</dbReference>
<feature type="transmembrane region" description="Helical" evidence="7">
    <location>
        <begin position="110"/>
        <end position="132"/>
    </location>
</feature>
<organism evidence="9 10">
    <name type="scientific">Thermaerobacter composti</name>
    <dbReference type="NCBI Taxonomy" id="554949"/>
    <lineage>
        <taxon>Bacteria</taxon>
        <taxon>Bacillati</taxon>
        <taxon>Bacillota</taxon>
        <taxon>Clostridia</taxon>
        <taxon>Eubacteriales</taxon>
        <taxon>Clostridiales Family XVII. Incertae Sedis</taxon>
        <taxon>Thermaerobacter</taxon>
    </lineage>
</organism>
<feature type="transmembrane region" description="Helical" evidence="7">
    <location>
        <begin position="285"/>
        <end position="308"/>
    </location>
</feature>
<dbReference type="Pfam" id="PF02397">
    <property type="entry name" value="Bac_transf"/>
    <property type="match status" value="1"/>
</dbReference>
<keyword evidence="10" id="KW-1185">Reference proteome</keyword>
<dbReference type="InterPro" id="IPR003362">
    <property type="entry name" value="Bact_transf"/>
</dbReference>